<proteinExistence type="predicted"/>
<accession>A0A0P7CYU8</accession>
<reference evidence="1 2" key="1">
    <citation type="submission" date="2015-10" db="EMBL/GenBank/DDBJ databases">
        <title>Pseudomonas putida clinical strains.</title>
        <authorList>
            <person name="Molina L."/>
            <person name="Udaondo Z."/>
        </authorList>
    </citation>
    <scope>NUCLEOTIDE SEQUENCE [LARGE SCALE GENOMIC DNA]</scope>
    <source>
        <strain evidence="1 2">HB13667</strain>
    </source>
</reference>
<dbReference type="Proteomes" id="UP000050437">
    <property type="component" value="Unassembled WGS sequence"/>
</dbReference>
<protein>
    <submittedName>
        <fullName evidence="1">Uncharacterized protein</fullName>
    </submittedName>
</protein>
<gene>
    <name evidence="1" type="ORF">HB13667_07685</name>
</gene>
<dbReference type="EMBL" id="LKKS01000044">
    <property type="protein sequence ID" value="KPM67205.1"/>
    <property type="molecule type" value="Genomic_DNA"/>
</dbReference>
<dbReference type="InterPro" id="IPR053916">
    <property type="entry name" value="DUF6978"/>
</dbReference>
<dbReference type="RefSeq" id="WP_054572406.1">
    <property type="nucleotide sequence ID" value="NZ_LKKS01000044.1"/>
</dbReference>
<comment type="caution">
    <text evidence="1">The sequence shown here is derived from an EMBL/GenBank/DDBJ whole genome shotgun (WGS) entry which is preliminary data.</text>
</comment>
<dbReference type="AlphaFoldDB" id="A0A0P7CYU8"/>
<evidence type="ECO:0000313" key="1">
    <source>
        <dbReference type="EMBL" id="KPM67205.1"/>
    </source>
</evidence>
<evidence type="ECO:0000313" key="2">
    <source>
        <dbReference type="Proteomes" id="UP000050437"/>
    </source>
</evidence>
<dbReference type="Pfam" id="PF22398">
    <property type="entry name" value="DUF6978"/>
    <property type="match status" value="1"/>
</dbReference>
<sequence length="165" mass="18710">MVISDALIAELLSIPKVIKNPGAKAKVQKKSERINYQVVASDSDKSFEMYTRQNQIDPDAYSCGLIYHPRSGEKVTLVRYNGSNHVHRNPLEDGELIKHKCHIHRATERYMEMGDKAEKFAETTDRYHDLAGAIRCMLSDCNISGIDLPCQDYGVEVYSQLSFDL</sequence>
<name>A0A0P7CYU8_PSEPU</name>
<organism evidence="1 2">
    <name type="scientific">Pseudomonas putida</name>
    <name type="common">Arthrobacter siderocapsulatus</name>
    <dbReference type="NCBI Taxonomy" id="303"/>
    <lineage>
        <taxon>Bacteria</taxon>
        <taxon>Pseudomonadati</taxon>
        <taxon>Pseudomonadota</taxon>
        <taxon>Gammaproteobacteria</taxon>
        <taxon>Pseudomonadales</taxon>
        <taxon>Pseudomonadaceae</taxon>
        <taxon>Pseudomonas</taxon>
    </lineage>
</organism>